<dbReference type="EMBL" id="ML977798">
    <property type="protein sequence ID" value="KAF1992785.1"/>
    <property type="molecule type" value="Genomic_DNA"/>
</dbReference>
<feature type="region of interest" description="Disordered" evidence="1">
    <location>
        <begin position="52"/>
        <end position="87"/>
    </location>
</feature>
<feature type="region of interest" description="Disordered" evidence="1">
    <location>
        <begin position="189"/>
        <end position="213"/>
    </location>
</feature>
<proteinExistence type="predicted"/>
<gene>
    <name evidence="2" type="ORF">P154DRAFT_152634</name>
</gene>
<organism evidence="2 3">
    <name type="scientific">Amniculicola lignicola CBS 123094</name>
    <dbReference type="NCBI Taxonomy" id="1392246"/>
    <lineage>
        <taxon>Eukaryota</taxon>
        <taxon>Fungi</taxon>
        <taxon>Dikarya</taxon>
        <taxon>Ascomycota</taxon>
        <taxon>Pezizomycotina</taxon>
        <taxon>Dothideomycetes</taxon>
        <taxon>Pleosporomycetidae</taxon>
        <taxon>Pleosporales</taxon>
        <taxon>Amniculicolaceae</taxon>
        <taxon>Amniculicola</taxon>
    </lineage>
</organism>
<reference evidence="2" key="1">
    <citation type="journal article" date="2020" name="Stud. Mycol.">
        <title>101 Dothideomycetes genomes: a test case for predicting lifestyles and emergence of pathogens.</title>
        <authorList>
            <person name="Haridas S."/>
            <person name="Albert R."/>
            <person name="Binder M."/>
            <person name="Bloem J."/>
            <person name="Labutti K."/>
            <person name="Salamov A."/>
            <person name="Andreopoulos B."/>
            <person name="Baker S."/>
            <person name="Barry K."/>
            <person name="Bills G."/>
            <person name="Bluhm B."/>
            <person name="Cannon C."/>
            <person name="Castanera R."/>
            <person name="Culley D."/>
            <person name="Daum C."/>
            <person name="Ezra D."/>
            <person name="Gonzalez J."/>
            <person name="Henrissat B."/>
            <person name="Kuo A."/>
            <person name="Liang C."/>
            <person name="Lipzen A."/>
            <person name="Lutzoni F."/>
            <person name="Magnuson J."/>
            <person name="Mondo S."/>
            <person name="Nolan M."/>
            <person name="Ohm R."/>
            <person name="Pangilinan J."/>
            <person name="Park H.-J."/>
            <person name="Ramirez L."/>
            <person name="Alfaro M."/>
            <person name="Sun H."/>
            <person name="Tritt A."/>
            <person name="Yoshinaga Y."/>
            <person name="Zwiers L.-H."/>
            <person name="Turgeon B."/>
            <person name="Goodwin S."/>
            <person name="Spatafora J."/>
            <person name="Crous P."/>
            <person name="Grigoriev I."/>
        </authorList>
    </citation>
    <scope>NUCLEOTIDE SEQUENCE</scope>
    <source>
        <strain evidence="2">CBS 123094</strain>
    </source>
</reference>
<evidence type="ECO:0000313" key="3">
    <source>
        <dbReference type="Proteomes" id="UP000799779"/>
    </source>
</evidence>
<protein>
    <submittedName>
        <fullName evidence="2">Uncharacterized protein</fullName>
    </submittedName>
</protein>
<dbReference type="Proteomes" id="UP000799779">
    <property type="component" value="Unassembled WGS sequence"/>
</dbReference>
<sequence>MGWSETSKLGSWRQLSWPGSDERWCCGCWSTGDRPAWSGKWKRRRRFSAARRLQQQRASRKQRVGDEQRRRQSIETPETMLAGENGPSNCWHGGGQELELELRVQRETGRPKAIGLRAKGDLRWLGLGRQYDVRGAGVLSTLCTGRNHCLRRGVDSRAWTACCVERRRVRTAGFVFRCGALGADGPEQHSADGLADGRGGEDQECGSSKFGLKARCK</sequence>
<name>A0A6A5W0S2_9PLEO</name>
<evidence type="ECO:0000313" key="2">
    <source>
        <dbReference type="EMBL" id="KAF1992785.1"/>
    </source>
</evidence>
<accession>A0A6A5W0S2</accession>
<feature type="compositionally biased region" description="Basic and acidic residues" evidence="1">
    <location>
        <begin position="63"/>
        <end position="73"/>
    </location>
</feature>
<evidence type="ECO:0000256" key="1">
    <source>
        <dbReference type="SAM" id="MobiDB-lite"/>
    </source>
</evidence>
<keyword evidence="3" id="KW-1185">Reference proteome</keyword>
<dbReference type="AlphaFoldDB" id="A0A6A5W0S2"/>